<evidence type="ECO:0000256" key="10">
    <source>
        <dbReference type="ARBA" id="ARBA00023136"/>
    </source>
</evidence>
<evidence type="ECO:0000256" key="1">
    <source>
        <dbReference type="ARBA" id="ARBA00002096"/>
    </source>
</evidence>
<dbReference type="NCBIfam" id="NF045656">
    <property type="entry name" value="MeththiolMtaseMddA"/>
    <property type="match status" value="1"/>
</dbReference>
<comment type="catalytic activity">
    <reaction evidence="11">
        <text>methanethiol + S-adenosyl-L-methionine = dimethyl sulfide + S-adenosyl-L-homocysteine + H(+)</text>
        <dbReference type="Rhea" id="RHEA:50428"/>
        <dbReference type="ChEBI" id="CHEBI:15378"/>
        <dbReference type="ChEBI" id="CHEBI:16007"/>
        <dbReference type="ChEBI" id="CHEBI:17437"/>
        <dbReference type="ChEBI" id="CHEBI:57856"/>
        <dbReference type="ChEBI" id="CHEBI:59789"/>
        <dbReference type="EC" id="2.1.1.334"/>
    </reaction>
</comment>
<gene>
    <name evidence="13" type="primary">mddA</name>
    <name evidence="13" type="ORF">WKW77_08410</name>
</gene>
<proteinExistence type="inferred from homology"/>
<dbReference type="InterPro" id="IPR033580">
    <property type="entry name" value="Nurim-like"/>
</dbReference>
<keyword evidence="14" id="KW-1185">Reference proteome</keyword>
<comment type="caution">
    <text evidence="13">The sequence shown here is derived from an EMBL/GenBank/DDBJ whole genome shotgun (WGS) entry which is preliminary data.</text>
</comment>
<evidence type="ECO:0000256" key="12">
    <source>
        <dbReference type="SAM" id="Phobius"/>
    </source>
</evidence>
<comment type="similarity">
    <text evidence="3">Belongs to the nurim family.</text>
</comment>
<keyword evidence="5 13" id="KW-0489">Methyltransferase</keyword>
<dbReference type="InterPro" id="IPR054700">
    <property type="entry name" value="MddA"/>
</dbReference>
<dbReference type="GO" id="GO:0032259">
    <property type="term" value="P:methylation"/>
    <property type="evidence" value="ECO:0007669"/>
    <property type="project" value="UniProtKB-KW"/>
</dbReference>
<dbReference type="Proteomes" id="UP001365846">
    <property type="component" value="Unassembled WGS sequence"/>
</dbReference>
<comment type="subcellular location">
    <subcellularLocation>
        <location evidence="2">Membrane</location>
        <topology evidence="2">Multi-pass membrane protein</topology>
    </subcellularLocation>
</comment>
<keyword evidence="8 12" id="KW-0812">Transmembrane</keyword>
<name>A0ABU8VBQ4_9BURK</name>
<evidence type="ECO:0000256" key="7">
    <source>
        <dbReference type="ARBA" id="ARBA00022691"/>
    </source>
</evidence>
<dbReference type="PANTHER" id="PTHR31040">
    <property type="entry name" value="NURIM"/>
    <property type="match status" value="1"/>
</dbReference>
<feature type="transmembrane region" description="Helical" evidence="12">
    <location>
        <begin position="42"/>
        <end position="61"/>
    </location>
</feature>
<sequence>MRALSSFLYGLLAYLASAATLLYFIGFSGNLWVPRSVDVGPGAGWMQAVGTDVALLVLFGVQHSMMARGGFKRWWAQWVPPVIERSTFVVATCVVLVVMFRLWVPIDAPVVWRVENKAIAALLWGLFGLGWLVALVSTFLLDHFELFGLRQVHAGLTGRTAPRSEFRTPLFYRYVRHPLYVGFLVSFWSVPVMTFGRLLFALGFSAYILIGVAFEERDLLMQFGERYRAYRRQVGMLVPRGRASRRASRPVSEVGDR</sequence>
<feature type="transmembrane region" description="Helical" evidence="12">
    <location>
        <begin position="82"/>
        <end position="106"/>
    </location>
</feature>
<keyword evidence="10 12" id="KW-0472">Membrane</keyword>
<evidence type="ECO:0000256" key="5">
    <source>
        <dbReference type="ARBA" id="ARBA00022603"/>
    </source>
</evidence>
<dbReference type="PANTHER" id="PTHR31040:SF1">
    <property type="entry name" value="NURIM"/>
    <property type="match status" value="1"/>
</dbReference>
<feature type="transmembrane region" description="Helical" evidence="12">
    <location>
        <begin position="118"/>
        <end position="141"/>
    </location>
</feature>
<dbReference type="EC" id="2.1.1.334" evidence="4"/>
<protein>
    <recommendedName>
        <fullName evidence="4">methanethiol S-methyltransferase</fullName>
        <ecNumber evidence="4">2.1.1.334</ecNumber>
    </recommendedName>
</protein>
<evidence type="ECO:0000256" key="3">
    <source>
        <dbReference type="ARBA" id="ARBA00010631"/>
    </source>
</evidence>
<evidence type="ECO:0000313" key="14">
    <source>
        <dbReference type="Proteomes" id="UP001365846"/>
    </source>
</evidence>
<evidence type="ECO:0000256" key="4">
    <source>
        <dbReference type="ARBA" id="ARBA00012149"/>
    </source>
</evidence>
<keyword evidence="7" id="KW-0949">S-adenosyl-L-methionine</keyword>
<accession>A0ABU8VBQ4</accession>
<dbReference type="GO" id="GO:0008168">
    <property type="term" value="F:methyltransferase activity"/>
    <property type="evidence" value="ECO:0007669"/>
    <property type="project" value="UniProtKB-KW"/>
</dbReference>
<reference evidence="13 14" key="1">
    <citation type="submission" date="2024-03" db="EMBL/GenBank/DDBJ databases">
        <title>Novel species of the genus Variovorax.</title>
        <authorList>
            <person name="Liu Q."/>
            <person name="Xin Y.-H."/>
        </authorList>
    </citation>
    <scope>NUCLEOTIDE SEQUENCE [LARGE SCALE GENOMIC DNA]</scope>
    <source>
        <strain evidence="13 14">KACC 18899</strain>
    </source>
</reference>
<evidence type="ECO:0000256" key="9">
    <source>
        <dbReference type="ARBA" id="ARBA00022989"/>
    </source>
</evidence>
<dbReference type="EMBL" id="JBBKZU010000003">
    <property type="protein sequence ID" value="MEJ8811089.1"/>
    <property type="molecule type" value="Genomic_DNA"/>
</dbReference>
<evidence type="ECO:0000256" key="2">
    <source>
        <dbReference type="ARBA" id="ARBA00004141"/>
    </source>
</evidence>
<dbReference type="Gene3D" id="1.20.120.1630">
    <property type="match status" value="1"/>
</dbReference>
<dbReference type="RefSeq" id="WP_340356403.1">
    <property type="nucleotide sequence ID" value="NZ_JBBKZU010000003.1"/>
</dbReference>
<evidence type="ECO:0000256" key="6">
    <source>
        <dbReference type="ARBA" id="ARBA00022679"/>
    </source>
</evidence>
<keyword evidence="9 12" id="KW-1133">Transmembrane helix</keyword>
<evidence type="ECO:0000313" key="13">
    <source>
        <dbReference type="EMBL" id="MEJ8811089.1"/>
    </source>
</evidence>
<comment type="function">
    <text evidence="1">Catalyzes the methylation of methanethiol (MeSH) to yield dimethylsulphide (DMS).</text>
</comment>
<keyword evidence="6 13" id="KW-0808">Transferase</keyword>
<organism evidence="13 14">
    <name type="scientific">Variovorax ureilyticus</name>
    <dbReference type="NCBI Taxonomy" id="1836198"/>
    <lineage>
        <taxon>Bacteria</taxon>
        <taxon>Pseudomonadati</taxon>
        <taxon>Pseudomonadota</taxon>
        <taxon>Betaproteobacteria</taxon>
        <taxon>Burkholderiales</taxon>
        <taxon>Comamonadaceae</taxon>
        <taxon>Variovorax</taxon>
    </lineage>
</organism>
<evidence type="ECO:0000256" key="11">
    <source>
        <dbReference type="ARBA" id="ARBA00048134"/>
    </source>
</evidence>
<evidence type="ECO:0000256" key="8">
    <source>
        <dbReference type="ARBA" id="ARBA00022692"/>
    </source>
</evidence>